<dbReference type="EMBL" id="BPVZ01000400">
    <property type="protein sequence ID" value="GKV50841.1"/>
    <property type="molecule type" value="Genomic_DNA"/>
</dbReference>
<dbReference type="Pfam" id="PF00317">
    <property type="entry name" value="Ribonuc_red_lgN"/>
    <property type="match status" value="1"/>
</dbReference>
<dbReference type="PANTHER" id="PTHR11573:SF6">
    <property type="entry name" value="RIBONUCLEOSIDE-DIPHOSPHATE REDUCTASE LARGE SUBUNIT"/>
    <property type="match status" value="1"/>
</dbReference>
<sequence length="44" mass="4796">MLMRVTVGIHKADIDTAIRTYHLMSQPCYAHGTPTLSNAGTPKP</sequence>
<comment type="caution">
    <text evidence="2">The sequence shown here is derived from an EMBL/GenBank/DDBJ whole genome shotgun (WGS) entry which is preliminary data.</text>
</comment>
<name>A0AAV5MLH7_9ROSI</name>
<dbReference type="Proteomes" id="UP001054252">
    <property type="component" value="Unassembled WGS sequence"/>
</dbReference>
<organism evidence="2 3">
    <name type="scientific">Rubroshorea leprosula</name>
    <dbReference type="NCBI Taxonomy" id="152421"/>
    <lineage>
        <taxon>Eukaryota</taxon>
        <taxon>Viridiplantae</taxon>
        <taxon>Streptophyta</taxon>
        <taxon>Embryophyta</taxon>
        <taxon>Tracheophyta</taxon>
        <taxon>Spermatophyta</taxon>
        <taxon>Magnoliopsida</taxon>
        <taxon>eudicotyledons</taxon>
        <taxon>Gunneridae</taxon>
        <taxon>Pentapetalae</taxon>
        <taxon>rosids</taxon>
        <taxon>malvids</taxon>
        <taxon>Malvales</taxon>
        <taxon>Dipterocarpaceae</taxon>
        <taxon>Rubroshorea</taxon>
    </lineage>
</organism>
<keyword evidence="3" id="KW-1185">Reference proteome</keyword>
<dbReference type="GO" id="GO:0009263">
    <property type="term" value="P:deoxyribonucleotide biosynthetic process"/>
    <property type="evidence" value="ECO:0007669"/>
    <property type="project" value="InterPro"/>
</dbReference>
<evidence type="ECO:0000313" key="3">
    <source>
        <dbReference type="Proteomes" id="UP001054252"/>
    </source>
</evidence>
<reference evidence="2 3" key="1">
    <citation type="journal article" date="2021" name="Commun. Biol.">
        <title>The genome of Shorea leprosula (Dipterocarpaceae) highlights the ecological relevance of drought in aseasonal tropical rainforests.</title>
        <authorList>
            <person name="Ng K.K.S."/>
            <person name="Kobayashi M.J."/>
            <person name="Fawcett J.A."/>
            <person name="Hatakeyama M."/>
            <person name="Paape T."/>
            <person name="Ng C.H."/>
            <person name="Ang C.C."/>
            <person name="Tnah L.H."/>
            <person name="Lee C.T."/>
            <person name="Nishiyama T."/>
            <person name="Sese J."/>
            <person name="O'Brien M.J."/>
            <person name="Copetti D."/>
            <person name="Mohd Noor M.I."/>
            <person name="Ong R.C."/>
            <person name="Putra M."/>
            <person name="Sireger I.Z."/>
            <person name="Indrioko S."/>
            <person name="Kosugi Y."/>
            <person name="Izuno A."/>
            <person name="Isagi Y."/>
            <person name="Lee S.L."/>
            <person name="Shimizu K.K."/>
        </authorList>
    </citation>
    <scope>NUCLEOTIDE SEQUENCE [LARGE SCALE GENOMIC DNA]</scope>
    <source>
        <strain evidence="2">214</strain>
    </source>
</reference>
<gene>
    <name evidence="2" type="ORF">SLEP1_g57524</name>
</gene>
<dbReference type="GO" id="GO:0005524">
    <property type="term" value="F:ATP binding"/>
    <property type="evidence" value="ECO:0007669"/>
    <property type="project" value="InterPro"/>
</dbReference>
<accession>A0AAV5MLH7</accession>
<protein>
    <recommendedName>
        <fullName evidence="1">Ribonucleotide reductase large subunit N-terminal domain-containing protein</fullName>
    </recommendedName>
</protein>
<dbReference type="AlphaFoldDB" id="A0AAV5MLH7"/>
<dbReference type="Gene3D" id="3.20.70.20">
    <property type="match status" value="1"/>
</dbReference>
<evidence type="ECO:0000313" key="2">
    <source>
        <dbReference type="EMBL" id="GKV50841.1"/>
    </source>
</evidence>
<dbReference type="InterPro" id="IPR039718">
    <property type="entry name" value="Rrm1"/>
</dbReference>
<dbReference type="InterPro" id="IPR013509">
    <property type="entry name" value="RNR_lsu_N"/>
</dbReference>
<evidence type="ECO:0000259" key="1">
    <source>
        <dbReference type="Pfam" id="PF00317"/>
    </source>
</evidence>
<feature type="domain" description="Ribonucleotide reductase large subunit N-terminal" evidence="1">
    <location>
        <begin position="1"/>
        <end position="43"/>
    </location>
</feature>
<dbReference type="GO" id="GO:0005971">
    <property type="term" value="C:ribonucleoside-diphosphate reductase complex"/>
    <property type="evidence" value="ECO:0007669"/>
    <property type="project" value="TreeGrafter"/>
</dbReference>
<dbReference type="SUPFAM" id="SSF48168">
    <property type="entry name" value="R1 subunit of ribonucleotide reductase, N-terminal domain"/>
    <property type="match status" value="1"/>
</dbReference>
<dbReference type="PANTHER" id="PTHR11573">
    <property type="entry name" value="RIBONUCLEOSIDE-DIPHOSPHATE REDUCTASE LARGE CHAIN"/>
    <property type="match status" value="1"/>
</dbReference>
<proteinExistence type="predicted"/>
<dbReference type="InterPro" id="IPR008926">
    <property type="entry name" value="RNR_R1-su_N"/>
</dbReference>
<dbReference type="GO" id="GO:0004748">
    <property type="term" value="F:ribonucleoside-diphosphate reductase activity, thioredoxin disulfide as acceptor"/>
    <property type="evidence" value="ECO:0007669"/>
    <property type="project" value="InterPro"/>
</dbReference>